<dbReference type="InterPro" id="IPR011042">
    <property type="entry name" value="6-blade_b-propeller_TolB-like"/>
</dbReference>
<dbReference type="SUPFAM" id="SSF69304">
    <property type="entry name" value="Tricorn protease N-terminal domain"/>
    <property type="match status" value="1"/>
</dbReference>
<dbReference type="OrthoDB" id="9815657at2"/>
<protein>
    <submittedName>
        <fullName evidence="2">Translocation protein TolB</fullName>
    </submittedName>
</protein>
<organism evidence="2 3">
    <name type="scientific">Campylobacter sputorum subsp. sputorum</name>
    <dbReference type="NCBI Taxonomy" id="32024"/>
    <lineage>
        <taxon>Bacteria</taxon>
        <taxon>Pseudomonadati</taxon>
        <taxon>Campylobacterota</taxon>
        <taxon>Epsilonproteobacteria</taxon>
        <taxon>Campylobacterales</taxon>
        <taxon>Campylobacteraceae</taxon>
        <taxon>Campylobacter</taxon>
    </lineage>
</organism>
<dbReference type="NCBIfam" id="NF003124">
    <property type="entry name" value="PRK04043.1"/>
    <property type="match status" value="1"/>
</dbReference>
<evidence type="ECO:0000313" key="3">
    <source>
        <dbReference type="Proteomes" id="UP000254920"/>
    </source>
</evidence>
<accession>A0A381DJU2</accession>
<sequence length="423" mass="47720">MKKIFLVMVMVINLFAVDATMSIVNQGVVLPKIVVQDATTEVSDEALKQKFFKLVVGDLKVGATFEVLDEYITSSYAGNPVSNVMSEKGAQIIYRYALQGSKNSSLKLNVKIIDPKKAQVRYEKVYDISNGEKYPYLAHKSVMDLIDNLGMSPVKWMANSIIFAREVSPMRSEIIIADYTLTYQKTILRDGLNVFPKWANNEQSAFYYTKYNKANLSIYRYDLNSGKNTKIIDGDGMLVASDVSEDGSKLLLTIAPHDQPDIYLYDLRSKNLKQLTDYKGIDVNGNFVDNDSRIVFVSDRLGYPNIYSQGINDKAVEQMVYQGRNNNSVSTYKNYIVYSSREDSIGQFGTRDFNLYLISTQTNYVRQLTSGGKNNFPRFSSDGGSIIFIKDMGGQTAVGIIRVNENKSFQFPLKIGRIQSVDW</sequence>
<dbReference type="Pfam" id="PF07676">
    <property type="entry name" value="PD40"/>
    <property type="match status" value="2"/>
</dbReference>
<dbReference type="GeneID" id="93091439"/>
<evidence type="ECO:0000313" key="2">
    <source>
        <dbReference type="EMBL" id="SUX10807.1"/>
    </source>
</evidence>
<comment type="similarity">
    <text evidence="1">Belongs to the TolB family.</text>
</comment>
<dbReference type="PANTHER" id="PTHR36842:SF1">
    <property type="entry name" value="PROTEIN TOLB"/>
    <property type="match status" value="1"/>
</dbReference>
<keyword evidence="3" id="KW-1185">Reference proteome</keyword>
<reference evidence="2 3" key="1">
    <citation type="submission" date="2018-06" db="EMBL/GenBank/DDBJ databases">
        <authorList>
            <consortium name="Pathogen Informatics"/>
            <person name="Doyle S."/>
        </authorList>
    </citation>
    <scope>NUCLEOTIDE SEQUENCE [LARGE SCALE GENOMIC DNA]</scope>
    <source>
        <strain evidence="2 3">NCTC12475</strain>
    </source>
</reference>
<dbReference type="InterPro" id="IPR011659">
    <property type="entry name" value="WD40"/>
</dbReference>
<proteinExistence type="inferred from homology"/>
<evidence type="ECO:0000256" key="1">
    <source>
        <dbReference type="ARBA" id="ARBA00009820"/>
    </source>
</evidence>
<dbReference type="Gene3D" id="2.120.10.30">
    <property type="entry name" value="TolB, C-terminal domain"/>
    <property type="match status" value="1"/>
</dbReference>
<dbReference type="RefSeq" id="WP_089183169.1">
    <property type="nucleotide sequence ID" value="NZ_CP043427.1"/>
</dbReference>
<dbReference type="STRING" id="32024.GCA_000788295_01742"/>
<name>A0A381DJU2_9BACT</name>
<dbReference type="PANTHER" id="PTHR36842">
    <property type="entry name" value="PROTEIN TOLB HOMOLOG"/>
    <property type="match status" value="1"/>
</dbReference>
<dbReference type="AlphaFoldDB" id="A0A381DJU2"/>
<gene>
    <name evidence="2" type="primary">tolB</name>
    <name evidence="2" type="ORF">NCTC12475_01018</name>
</gene>
<dbReference type="EMBL" id="UFVD01000001">
    <property type="protein sequence ID" value="SUX10807.1"/>
    <property type="molecule type" value="Genomic_DNA"/>
</dbReference>
<dbReference type="Proteomes" id="UP000254920">
    <property type="component" value="Unassembled WGS sequence"/>
</dbReference>